<organism evidence="9 10">
    <name type="scientific">Thyridium curvatum</name>
    <dbReference type="NCBI Taxonomy" id="1093900"/>
    <lineage>
        <taxon>Eukaryota</taxon>
        <taxon>Fungi</taxon>
        <taxon>Dikarya</taxon>
        <taxon>Ascomycota</taxon>
        <taxon>Pezizomycotina</taxon>
        <taxon>Sordariomycetes</taxon>
        <taxon>Sordariomycetidae</taxon>
        <taxon>Thyridiales</taxon>
        <taxon>Thyridiaceae</taxon>
        <taxon>Thyridium</taxon>
    </lineage>
</organism>
<reference evidence="9 10" key="1">
    <citation type="submission" date="2019-06" db="EMBL/GenBank/DDBJ databases">
        <title>Draft genome sequence of the filamentous fungus Phialemoniopsis curvata isolated from diesel fuel.</title>
        <authorList>
            <person name="Varaljay V.A."/>
            <person name="Lyon W.J."/>
            <person name="Crouch A.L."/>
            <person name="Drake C.E."/>
            <person name="Hollomon J.M."/>
            <person name="Nadeau L.J."/>
            <person name="Nunn H.S."/>
            <person name="Stevenson B.S."/>
            <person name="Bojanowski C.L."/>
            <person name="Crookes-Goodson W.J."/>
        </authorList>
    </citation>
    <scope>NUCLEOTIDE SEQUENCE [LARGE SCALE GENOMIC DNA]</scope>
    <source>
        <strain evidence="9 10">D216</strain>
    </source>
</reference>
<evidence type="ECO:0000256" key="3">
    <source>
        <dbReference type="ARBA" id="ARBA00022692"/>
    </source>
</evidence>
<feature type="transmembrane region" description="Helical" evidence="7">
    <location>
        <begin position="249"/>
        <end position="271"/>
    </location>
</feature>
<keyword evidence="3 7" id="KW-0812">Transmembrane</keyword>
<keyword evidence="5 7" id="KW-0472">Membrane</keyword>
<feature type="region of interest" description="Disordered" evidence="6">
    <location>
        <begin position="33"/>
        <end position="52"/>
    </location>
</feature>
<comment type="subcellular location">
    <subcellularLocation>
        <location evidence="1">Membrane</location>
        <topology evidence="1">Multi-pass membrane protein</topology>
    </subcellularLocation>
</comment>
<feature type="compositionally biased region" description="Basic and acidic residues" evidence="6">
    <location>
        <begin position="9"/>
        <end position="25"/>
    </location>
</feature>
<evidence type="ECO:0000256" key="7">
    <source>
        <dbReference type="SAM" id="Phobius"/>
    </source>
</evidence>
<dbReference type="InParanoid" id="A0A507ADJ5"/>
<name>A0A507ADJ5_9PEZI</name>
<accession>A0A507ADJ5</accession>
<feature type="transmembrane region" description="Helical" evidence="7">
    <location>
        <begin position="325"/>
        <end position="344"/>
    </location>
</feature>
<dbReference type="GO" id="GO:0016020">
    <property type="term" value="C:membrane"/>
    <property type="evidence" value="ECO:0007669"/>
    <property type="project" value="UniProtKB-SubCell"/>
</dbReference>
<evidence type="ECO:0000313" key="10">
    <source>
        <dbReference type="Proteomes" id="UP000319257"/>
    </source>
</evidence>
<gene>
    <name evidence="9" type="ORF">E0L32_011010</name>
</gene>
<dbReference type="InterPro" id="IPR013057">
    <property type="entry name" value="AA_transpt_TM"/>
</dbReference>
<comment type="similarity">
    <text evidence="2">Belongs to the amino acid/polyamine transporter 2 family.</text>
</comment>
<evidence type="ECO:0000313" key="9">
    <source>
        <dbReference type="EMBL" id="TPX07115.1"/>
    </source>
</evidence>
<feature type="region of interest" description="Disordered" evidence="6">
    <location>
        <begin position="1"/>
        <end position="27"/>
    </location>
</feature>
<feature type="transmembrane region" description="Helical" evidence="7">
    <location>
        <begin position="395"/>
        <end position="419"/>
    </location>
</feature>
<evidence type="ECO:0000256" key="4">
    <source>
        <dbReference type="ARBA" id="ARBA00022989"/>
    </source>
</evidence>
<dbReference type="OrthoDB" id="40134at2759"/>
<evidence type="ECO:0000256" key="2">
    <source>
        <dbReference type="ARBA" id="ARBA00008066"/>
    </source>
</evidence>
<evidence type="ECO:0000256" key="6">
    <source>
        <dbReference type="SAM" id="MobiDB-lite"/>
    </source>
</evidence>
<feature type="domain" description="Amino acid transporter transmembrane" evidence="8">
    <location>
        <begin position="63"/>
        <end position="454"/>
    </location>
</feature>
<feature type="transmembrane region" description="Helical" evidence="7">
    <location>
        <begin position="66"/>
        <end position="88"/>
    </location>
</feature>
<feature type="transmembrane region" description="Helical" evidence="7">
    <location>
        <begin position="365"/>
        <end position="389"/>
    </location>
</feature>
<evidence type="ECO:0000256" key="1">
    <source>
        <dbReference type="ARBA" id="ARBA00004141"/>
    </source>
</evidence>
<dbReference type="Pfam" id="PF01490">
    <property type="entry name" value="Aa_trans"/>
    <property type="match status" value="1"/>
</dbReference>
<keyword evidence="4 7" id="KW-1133">Transmembrane helix</keyword>
<feature type="transmembrane region" description="Helical" evidence="7">
    <location>
        <begin position="148"/>
        <end position="170"/>
    </location>
</feature>
<feature type="transmembrane region" description="Helical" evidence="7">
    <location>
        <begin position="208"/>
        <end position="229"/>
    </location>
</feature>
<proteinExistence type="inferred from homology"/>
<dbReference type="PANTHER" id="PTHR22950">
    <property type="entry name" value="AMINO ACID TRANSPORTER"/>
    <property type="match status" value="1"/>
</dbReference>
<feature type="compositionally biased region" description="Low complexity" evidence="6">
    <location>
        <begin position="33"/>
        <end position="50"/>
    </location>
</feature>
<dbReference type="AlphaFoldDB" id="A0A507ADJ5"/>
<evidence type="ECO:0000259" key="8">
    <source>
        <dbReference type="Pfam" id="PF01490"/>
    </source>
</evidence>
<dbReference type="Gene3D" id="1.20.1740.10">
    <property type="entry name" value="Amino acid/polyamine transporter I"/>
    <property type="match status" value="1"/>
</dbReference>
<dbReference type="PANTHER" id="PTHR22950:SF668">
    <property type="entry name" value="AMINO ACID TRANSPORTER (EUROFUNG)"/>
    <property type="match status" value="1"/>
</dbReference>
<dbReference type="RefSeq" id="XP_030988826.1">
    <property type="nucleotide sequence ID" value="XM_031133692.1"/>
</dbReference>
<dbReference type="Proteomes" id="UP000319257">
    <property type="component" value="Unassembled WGS sequence"/>
</dbReference>
<feature type="transmembrane region" description="Helical" evidence="7">
    <location>
        <begin position="283"/>
        <end position="305"/>
    </location>
</feature>
<dbReference type="STRING" id="1093900.A0A507ADJ5"/>
<dbReference type="GO" id="GO:0015179">
    <property type="term" value="F:L-amino acid transmembrane transporter activity"/>
    <property type="evidence" value="ECO:0007669"/>
    <property type="project" value="TreeGrafter"/>
</dbReference>
<sequence>MQPELETSDFGRTHPVHHEEAEKFPKTVAPDAEAALASAADEEPAPSYAEELGDDGRQINYRTLEWWQAGVIMIAETVSLGILSLPAVLATIGLVPGIILILFMSLLSGYSGYVLFQFRQQYPWVQSFGDAAEVLGRPLGMARVFQEVVGWAQALFQIFVMGSHLLTWTICLNTLSDGSTCTIVWAVVGVFAFWVLNTPRTLKYAGYMSFLSFFSIFTAVMMTLIDVAVERPIGSASIDVTRQLGFTSAFLAVTNIAIAFSGHSCFFGIMAEFKKPEDWPKALGLLQFCDTALYLVASVVIYVYVGPGVPSPALTAAGSPKIRKAIWGVAIPTIVIAGVIYGHVAAKYVFVRLFGHTKHVAKRTVFGTVAWLLLTLGLWVVAMIIAESIPVFNDLLGIVCALFVSWFSYGLPGAMWLFLYKGQWFRGWRRALLFGANVVLFLTGLALCVLGLWVSGDSIAHTKSAKPWSCKSNAP</sequence>
<protein>
    <recommendedName>
        <fullName evidence="8">Amino acid transporter transmembrane domain-containing protein</fullName>
    </recommendedName>
</protein>
<feature type="transmembrane region" description="Helical" evidence="7">
    <location>
        <begin position="94"/>
        <end position="116"/>
    </location>
</feature>
<dbReference type="EMBL" id="SKBQ01000095">
    <property type="protein sequence ID" value="TPX07115.1"/>
    <property type="molecule type" value="Genomic_DNA"/>
</dbReference>
<feature type="transmembrane region" description="Helical" evidence="7">
    <location>
        <begin position="431"/>
        <end position="454"/>
    </location>
</feature>
<keyword evidence="10" id="KW-1185">Reference proteome</keyword>
<comment type="caution">
    <text evidence="9">The sequence shown here is derived from an EMBL/GenBank/DDBJ whole genome shotgun (WGS) entry which is preliminary data.</text>
</comment>
<dbReference type="FunFam" id="1.20.1740.10:FF:000039">
    <property type="entry name" value="Neutral amino acid transporter (Eurofung)"/>
    <property type="match status" value="1"/>
</dbReference>
<dbReference type="GeneID" id="41978457"/>
<evidence type="ECO:0000256" key="5">
    <source>
        <dbReference type="ARBA" id="ARBA00023136"/>
    </source>
</evidence>
<feature type="transmembrane region" description="Helical" evidence="7">
    <location>
        <begin position="176"/>
        <end position="196"/>
    </location>
</feature>